<dbReference type="InterPro" id="IPR036369">
    <property type="entry name" value="HIPIP_sf"/>
</dbReference>
<dbReference type="GO" id="GO:0009055">
    <property type="term" value="F:electron transfer activity"/>
    <property type="evidence" value="ECO:0007669"/>
    <property type="project" value="InterPro"/>
</dbReference>
<dbReference type="Gene3D" id="4.10.490.10">
    <property type="entry name" value="High potential iron-sulphur protein"/>
    <property type="match status" value="1"/>
</dbReference>
<dbReference type="GO" id="GO:0046872">
    <property type="term" value="F:metal ion binding"/>
    <property type="evidence" value="ECO:0007669"/>
    <property type="project" value="UniProtKB-KW"/>
</dbReference>
<dbReference type="Proteomes" id="UP000248886">
    <property type="component" value="Unassembled WGS sequence"/>
</dbReference>
<dbReference type="EMBL" id="QKQP01000005">
    <property type="protein sequence ID" value="PZD80754.1"/>
    <property type="molecule type" value="Genomic_DNA"/>
</dbReference>
<keyword evidence="1" id="KW-0813">Transport</keyword>
<name>A0A2W1KG81_ACIFR</name>
<keyword evidence="7" id="KW-0812">Transmembrane</keyword>
<evidence type="ECO:0000256" key="7">
    <source>
        <dbReference type="SAM" id="Phobius"/>
    </source>
</evidence>
<evidence type="ECO:0000256" key="2">
    <source>
        <dbReference type="ARBA" id="ARBA00022485"/>
    </source>
</evidence>
<comment type="caution">
    <text evidence="9">The sequence shown here is derived from an EMBL/GenBank/DDBJ whole genome shotgun (WGS) entry which is preliminary data.</text>
</comment>
<keyword evidence="6" id="KW-0411">Iron-sulfur</keyword>
<evidence type="ECO:0000256" key="3">
    <source>
        <dbReference type="ARBA" id="ARBA00022723"/>
    </source>
</evidence>
<evidence type="ECO:0000256" key="5">
    <source>
        <dbReference type="ARBA" id="ARBA00023004"/>
    </source>
</evidence>
<dbReference type="InterPro" id="IPR000170">
    <property type="entry name" value="High_potential_FeS_prot"/>
</dbReference>
<dbReference type="GO" id="GO:0019646">
    <property type="term" value="P:aerobic electron transport chain"/>
    <property type="evidence" value="ECO:0007669"/>
    <property type="project" value="InterPro"/>
</dbReference>
<dbReference type="PROSITE" id="PS51318">
    <property type="entry name" value="TAT"/>
    <property type="match status" value="1"/>
</dbReference>
<keyword evidence="5" id="KW-0408">Iron</keyword>
<evidence type="ECO:0000256" key="1">
    <source>
        <dbReference type="ARBA" id="ARBA00022448"/>
    </source>
</evidence>
<sequence length="106" mass="10752">MSEKLKETENSKAGNISRRDMLKGIAITAGVVAAGTVVGVNPIGAAHAAGNCPGTTPKAEVQYQPHPKGKAQCSVCANFIAPKCCKVVAGPVAPDGYCIAFTPMPA</sequence>
<evidence type="ECO:0000259" key="8">
    <source>
        <dbReference type="PROSITE" id="PS51373"/>
    </source>
</evidence>
<keyword evidence="2" id="KW-0004">4Fe-4S</keyword>
<dbReference type="InterPro" id="IPR019546">
    <property type="entry name" value="TAT_signal_bac_arc"/>
</dbReference>
<protein>
    <submittedName>
        <fullName evidence="9">Iron oxidase</fullName>
    </submittedName>
</protein>
<proteinExistence type="predicted"/>
<dbReference type="GO" id="GO:0051539">
    <property type="term" value="F:4 iron, 4 sulfur cluster binding"/>
    <property type="evidence" value="ECO:0007669"/>
    <property type="project" value="UniProtKB-KW"/>
</dbReference>
<organism evidence="9 10">
    <name type="scientific">Acidithiobacillus ferrooxidans</name>
    <name type="common">Thiobacillus ferrooxidans</name>
    <dbReference type="NCBI Taxonomy" id="920"/>
    <lineage>
        <taxon>Bacteria</taxon>
        <taxon>Pseudomonadati</taxon>
        <taxon>Pseudomonadota</taxon>
        <taxon>Acidithiobacillia</taxon>
        <taxon>Acidithiobacillales</taxon>
        <taxon>Acidithiobacillaceae</taxon>
        <taxon>Acidithiobacillus</taxon>
    </lineage>
</organism>
<evidence type="ECO:0000313" key="9">
    <source>
        <dbReference type="EMBL" id="PZD80754.1"/>
    </source>
</evidence>
<dbReference type="OMA" id="YCRLYAK"/>
<reference evidence="9 10" key="1">
    <citation type="submission" date="2018-06" db="EMBL/GenBank/DDBJ databases">
        <title>Draft sequence of Acidithiobacillus ferrooxidans CCM 4253.</title>
        <authorList>
            <person name="Moya-Beltran A."/>
            <person name="Castro M."/>
            <person name="Covarrubias P.C."/>
            <person name="Issotta F."/>
            <person name="Janiczek O."/>
            <person name="Mandl M."/>
            <person name="Kucera J."/>
            <person name="Quatrini R."/>
        </authorList>
    </citation>
    <scope>NUCLEOTIDE SEQUENCE [LARGE SCALE GENOMIC DNA]</scope>
    <source>
        <strain evidence="9 10">CCM 4253</strain>
    </source>
</reference>
<evidence type="ECO:0000256" key="6">
    <source>
        <dbReference type="ARBA" id="ARBA00023014"/>
    </source>
</evidence>
<dbReference type="NCBIfam" id="NF041615">
    <property type="entry name" value="Feoxidase_Iro"/>
    <property type="match status" value="1"/>
</dbReference>
<keyword evidence="7" id="KW-1133">Transmembrane helix</keyword>
<dbReference type="RefSeq" id="WP_009564698.1">
    <property type="nucleotide sequence ID" value="NZ_AP025160.1"/>
</dbReference>
<dbReference type="PROSITE" id="PS51373">
    <property type="entry name" value="HIPIP"/>
    <property type="match status" value="1"/>
</dbReference>
<gene>
    <name evidence="9" type="ORF">DN052_09980</name>
</gene>
<evidence type="ECO:0000313" key="10">
    <source>
        <dbReference type="Proteomes" id="UP000248886"/>
    </source>
</evidence>
<dbReference type="NCBIfam" id="TIGR01409">
    <property type="entry name" value="TAT_signal_seq"/>
    <property type="match status" value="1"/>
</dbReference>
<dbReference type="InterPro" id="IPR006311">
    <property type="entry name" value="TAT_signal"/>
</dbReference>
<keyword evidence="7" id="KW-0472">Membrane</keyword>
<feature type="transmembrane region" description="Helical" evidence="7">
    <location>
        <begin position="21"/>
        <end position="43"/>
    </location>
</feature>
<dbReference type="AlphaFoldDB" id="A0A2W1KG81"/>
<dbReference type="SUPFAM" id="SSF57652">
    <property type="entry name" value="HIPIP (high potential iron protein)"/>
    <property type="match status" value="1"/>
</dbReference>
<keyword evidence="3" id="KW-0479">Metal-binding</keyword>
<dbReference type="OrthoDB" id="5334781at2"/>
<accession>A0A2W1KG81</accession>
<dbReference type="InterPro" id="IPR048112">
    <property type="entry name" value="Feoxidase_Iro"/>
</dbReference>
<dbReference type="SMR" id="A0A2W1KG81"/>
<feature type="domain" description="High potential iron-sulfur proteins family profile" evidence="8">
    <location>
        <begin position="44"/>
        <end position="106"/>
    </location>
</feature>
<evidence type="ECO:0000256" key="4">
    <source>
        <dbReference type="ARBA" id="ARBA00022982"/>
    </source>
</evidence>
<dbReference type="GeneID" id="65281771"/>
<keyword evidence="4" id="KW-0249">Electron transport</keyword>